<dbReference type="GO" id="GO:0030170">
    <property type="term" value="F:pyridoxal phosphate binding"/>
    <property type="evidence" value="ECO:0007669"/>
    <property type="project" value="InterPro"/>
</dbReference>
<dbReference type="GO" id="GO:0016831">
    <property type="term" value="F:carboxy-lyase activity"/>
    <property type="evidence" value="ECO:0007669"/>
    <property type="project" value="UniProtKB-KW"/>
</dbReference>
<comment type="caution">
    <text evidence="5">The sequence shown here is derived from an EMBL/GenBank/DDBJ whole genome shotgun (WGS) entry which is preliminary data.</text>
</comment>
<comment type="cofactor">
    <cofactor evidence="1">
        <name>pyridoxal 5'-phosphate</name>
        <dbReference type="ChEBI" id="CHEBI:597326"/>
    </cofactor>
</comment>
<dbReference type="PANTHER" id="PTHR45677">
    <property type="entry name" value="GLUTAMATE DECARBOXYLASE-RELATED"/>
    <property type="match status" value="1"/>
</dbReference>
<evidence type="ECO:0000256" key="4">
    <source>
        <dbReference type="ARBA" id="ARBA00022898"/>
    </source>
</evidence>
<keyword evidence="3" id="KW-0456">Lyase</keyword>
<dbReference type="PANTHER" id="PTHR45677:SF8">
    <property type="entry name" value="CYSTEINE SULFINIC ACID DECARBOXYLASE"/>
    <property type="match status" value="1"/>
</dbReference>
<keyword evidence="6" id="KW-1185">Reference proteome</keyword>
<feature type="non-terminal residue" evidence="5">
    <location>
        <position position="1"/>
    </location>
</feature>
<dbReference type="GO" id="GO:0019752">
    <property type="term" value="P:carboxylic acid metabolic process"/>
    <property type="evidence" value="ECO:0007669"/>
    <property type="project" value="InterPro"/>
</dbReference>
<dbReference type="GO" id="GO:0005737">
    <property type="term" value="C:cytoplasm"/>
    <property type="evidence" value="ECO:0007669"/>
    <property type="project" value="TreeGrafter"/>
</dbReference>
<evidence type="ECO:0000256" key="3">
    <source>
        <dbReference type="ARBA" id="ARBA00022793"/>
    </source>
</evidence>
<dbReference type="SUPFAM" id="SSF53383">
    <property type="entry name" value="PLP-dependent transferases"/>
    <property type="match status" value="1"/>
</dbReference>
<keyword evidence="3" id="KW-0210">Decarboxylase</keyword>
<sequence>GLLHECNSARATYLFQQDKYYDVSYDTGDKSVQCGRKVDAFKLWVFMKLHGLETLEARVDDAFNTSRYFCEQVKKRPGFKLVCEPQCTNVCFWYIPPSLRDQPQTGEWWVKIAKVAPELKTRMVMKGSLMIGYQPLAYKNLVNFFRMVTTCYPTPTEEDMDFVIDEIERLGAEL</sequence>
<comment type="similarity">
    <text evidence="2">Belongs to the group II decarboxylase family.</text>
</comment>
<accession>A0AAN9A892</accession>
<dbReference type="InterPro" id="IPR015424">
    <property type="entry name" value="PyrdxlP-dep_Trfase"/>
</dbReference>
<evidence type="ECO:0000256" key="2">
    <source>
        <dbReference type="ARBA" id="ARBA00009533"/>
    </source>
</evidence>
<dbReference type="InterPro" id="IPR002129">
    <property type="entry name" value="PyrdxlP-dep_de-COase"/>
</dbReference>
<evidence type="ECO:0000256" key="1">
    <source>
        <dbReference type="ARBA" id="ARBA00001933"/>
    </source>
</evidence>
<dbReference type="EMBL" id="JAXCGZ010002038">
    <property type="protein sequence ID" value="KAK7084591.1"/>
    <property type="molecule type" value="Genomic_DNA"/>
</dbReference>
<proteinExistence type="inferred from homology"/>
<name>A0AAN9A892_HALRR</name>
<reference evidence="5 6" key="1">
    <citation type="submission" date="2023-11" db="EMBL/GenBank/DDBJ databases">
        <title>Halocaridina rubra genome assembly.</title>
        <authorList>
            <person name="Smith C."/>
        </authorList>
    </citation>
    <scope>NUCLEOTIDE SEQUENCE [LARGE SCALE GENOMIC DNA]</scope>
    <source>
        <strain evidence="5">EP-1</strain>
        <tissue evidence="5">Whole</tissue>
    </source>
</reference>
<dbReference type="Gene3D" id="3.90.1150.170">
    <property type="match status" value="1"/>
</dbReference>
<gene>
    <name evidence="5" type="ORF">SK128_014819</name>
</gene>
<dbReference type="AlphaFoldDB" id="A0AAN9A892"/>
<keyword evidence="4" id="KW-0663">Pyridoxal phosphate</keyword>
<evidence type="ECO:0000313" key="5">
    <source>
        <dbReference type="EMBL" id="KAK7084591.1"/>
    </source>
</evidence>
<dbReference type="Pfam" id="PF00282">
    <property type="entry name" value="Pyridoxal_deC"/>
    <property type="match status" value="1"/>
</dbReference>
<evidence type="ECO:0008006" key="7">
    <source>
        <dbReference type="Google" id="ProtNLM"/>
    </source>
</evidence>
<protein>
    <recommendedName>
        <fullName evidence="7">Cysteine sulfinic acid decarboxylase</fullName>
    </recommendedName>
</protein>
<dbReference type="Proteomes" id="UP001381693">
    <property type="component" value="Unassembled WGS sequence"/>
</dbReference>
<organism evidence="5 6">
    <name type="scientific">Halocaridina rubra</name>
    <name type="common">Hawaiian red shrimp</name>
    <dbReference type="NCBI Taxonomy" id="373956"/>
    <lineage>
        <taxon>Eukaryota</taxon>
        <taxon>Metazoa</taxon>
        <taxon>Ecdysozoa</taxon>
        <taxon>Arthropoda</taxon>
        <taxon>Crustacea</taxon>
        <taxon>Multicrustacea</taxon>
        <taxon>Malacostraca</taxon>
        <taxon>Eumalacostraca</taxon>
        <taxon>Eucarida</taxon>
        <taxon>Decapoda</taxon>
        <taxon>Pleocyemata</taxon>
        <taxon>Caridea</taxon>
        <taxon>Atyoidea</taxon>
        <taxon>Atyidae</taxon>
        <taxon>Halocaridina</taxon>
    </lineage>
</organism>
<evidence type="ECO:0000313" key="6">
    <source>
        <dbReference type="Proteomes" id="UP001381693"/>
    </source>
</evidence>